<dbReference type="PATRIC" id="fig|908937.9.peg.1706"/>
<evidence type="ECO:0000313" key="7">
    <source>
        <dbReference type="Proteomes" id="UP000010862"/>
    </source>
</evidence>
<dbReference type="STRING" id="908937.Prede_1616"/>
<proteinExistence type="predicted"/>
<dbReference type="AlphaFoldDB" id="F9D4L8"/>
<dbReference type="PANTHER" id="PTHR43800:SF1">
    <property type="entry name" value="PEPTIDYL-LYSINE N-ACETYLTRANSFERASE YJAB"/>
    <property type="match status" value="1"/>
</dbReference>
<evidence type="ECO:0000313" key="5">
    <source>
        <dbReference type="EMBL" id="EGQ13770.1"/>
    </source>
</evidence>
<dbReference type="EMBL" id="AFPW01000026">
    <property type="protein sequence ID" value="EGQ13770.1"/>
    <property type="molecule type" value="Genomic_DNA"/>
</dbReference>
<dbReference type="PANTHER" id="PTHR43800">
    <property type="entry name" value="PEPTIDYL-LYSINE N-ACETYLTRANSFERASE YJAB"/>
    <property type="match status" value="1"/>
</dbReference>
<dbReference type="OrthoDB" id="9788916at2"/>
<evidence type="ECO:0000256" key="2">
    <source>
        <dbReference type="ARBA" id="ARBA00023315"/>
    </source>
</evidence>
<dbReference type="Proteomes" id="UP000010862">
    <property type="component" value="Chromosome 2"/>
</dbReference>
<dbReference type="GO" id="GO:0016747">
    <property type="term" value="F:acyltransferase activity, transferring groups other than amino-acyl groups"/>
    <property type="evidence" value="ECO:0007669"/>
    <property type="project" value="InterPro"/>
</dbReference>
<keyword evidence="1" id="KW-0808">Transferase</keyword>
<feature type="domain" description="N-acetyltransferase" evidence="3">
    <location>
        <begin position="5"/>
        <end position="145"/>
    </location>
</feature>
<dbReference type="EMBL" id="CP003369">
    <property type="protein sequence ID" value="AGB28922.1"/>
    <property type="molecule type" value="Genomic_DNA"/>
</dbReference>
<dbReference type="InterPro" id="IPR000182">
    <property type="entry name" value="GNAT_dom"/>
</dbReference>
<gene>
    <name evidence="5" type="primary">wecD</name>
    <name evidence="4" type="ordered locus">Prede_1616</name>
    <name evidence="5" type="ORF">HMPREF9136_1796</name>
</gene>
<dbReference type="SUPFAM" id="SSF55729">
    <property type="entry name" value="Acyl-CoA N-acyltransferases (Nat)"/>
    <property type="match status" value="1"/>
</dbReference>
<evidence type="ECO:0000313" key="6">
    <source>
        <dbReference type="Proteomes" id="UP000007820"/>
    </source>
</evidence>
<reference evidence="4" key="2">
    <citation type="submission" date="2012-02" db="EMBL/GenBank/DDBJ databases">
        <title>Complete sequence of chromosome 2 of Prevotella dentalis DSM 3688.</title>
        <authorList>
            <consortium name="US DOE Joint Genome Institute (JGI-PGF)"/>
            <person name="Lucas S."/>
            <person name="Copeland A."/>
            <person name="Lapidus A."/>
            <person name="Glavina del Rio T."/>
            <person name="Dalin E."/>
            <person name="Tice H."/>
            <person name="Bruce D."/>
            <person name="Goodwin L."/>
            <person name="Pitluck S."/>
            <person name="Peters L."/>
            <person name="Mikhailova N."/>
            <person name="Chertkov O."/>
            <person name="Kyrpides N."/>
            <person name="Mavromatis K."/>
            <person name="Ivanova N."/>
            <person name="Brettin T."/>
            <person name="Detter J.C."/>
            <person name="Han C."/>
            <person name="Larimer F."/>
            <person name="Land M."/>
            <person name="Hauser L."/>
            <person name="Markowitz V."/>
            <person name="Cheng J.-F."/>
            <person name="Hugenholtz P."/>
            <person name="Woyke T."/>
            <person name="Wu D."/>
            <person name="Gronow S."/>
            <person name="Wellnitz S."/>
            <person name="Brambilla E."/>
            <person name="Klenk H.-P."/>
            <person name="Eisen J.A."/>
        </authorList>
    </citation>
    <scope>NUCLEOTIDE SEQUENCE [LARGE SCALE GENOMIC DNA]</scope>
    <source>
        <strain evidence="4">DSM 3688</strain>
    </source>
</reference>
<sequence length="145" mass="16732">MKNLVTNPPRTNELLNALVDVWERSVRATHHFLTEQDIRNLGPVCREGIKAVNLFVVNDAGRPVAWMGISGDKIEMQFVSPEHFRKGIGQRLVRLAIDEYKTCYVDVNEQNPNAFVFYRKMGFHVFDRTETDELGNPFPILKMKL</sequence>
<dbReference type="Gene3D" id="3.40.630.30">
    <property type="match status" value="1"/>
</dbReference>
<reference evidence="5 6" key="1">
    <citation type="submission" date="2011-04" db="EMBL/GenBank/DDBJ databases">
        <authorList>
            <person name="Muzny D."/>
            <person name="Qin X."/>
            <person name="Deng J."/>
            <person name="Jiang H."/>
            <person name="Liu Y."/>
            <person name="Qu J."/>
            <person name="Song X.-Z."/>
            <person name="Zhang L."/>
            <person name="Thornton R."/>
            <person name="Coyle M."/>
            <person name="Francisco L."/>
            <person name="Jackson L."/>
            <person name="Javaid M."/>
            <person name="Korchina V."/>
            <person name="Kovar C."/>
            <person name="Mata R."/>
            <person name="Mathew T."/>
            <person name="Ngo R."/>
            <person name="Nguyen L."/>
            <person name="Nguyen N."/>
            <person name="Okwuonu G."/>
            <person name="Ongeri F."/>
            <person name="Pham C."/>
            <person name="Simmons D."/>
            <person name="Wilczek-Boney K."/>
            <person name="Hale W."/>
            <person name="Jakkamsetti A."/>
            <person name="Pham P."/>
            <person name="Ruth R."/>
            <person name="San Lucas F."/>
            <person name="Warren J."/>
            <person name="Zhang J."/>
            <person name="Zhao Z."/>
            <person name="Zhou C."/>
            <person name="Zhu D."/>
            <person name="Lee S."/>
            <person name="Bess C."/>
            <person name="Blankenburg K."/>
            <person name="Forbes L."/>
            <person name="Fu Q."/>
            <person name="Gubbala S."/>
            <person name="Hirani K."/>
            <person name="Jayaseelan J.C."/>
            <person name="Lara F."/>
            <person name="Munidasa M."/>
            <person name="Palculict T."/>
            <person name="Patil S."/>
            <person name="Pu L.-L."/>
            <person name="Saada N."/>
            <person name="Tang L."/>
            <person name="Weissenberger G."/>
            <person name="Zhu Y."/>
            <person name="Hemphill L."/>
            <person name="Shang Y."/>
            <person name="Youmans B."/>
            <person name="Ayvaz T."/>
            <person name="Ross M."/>
            <person name="Santibanez J."/>
            <person name="Aqrawi P."/>
            <person name="Gross S."/>
            <person name="Joshi V."/>
            <person name="Fowler G."/>
            <person name="Nazareth L."/>
            <person name="Reid J."/>
            <person name="Worley K."/>
            <person name="Petrosino J."/>
            <person name="Highlander S."/>
            <person name="Gibbs R."/>
        </authorList>
    </citation>
    <scope>NUCLEOTIDE SEQUENCE [LARGE SCALE GENOMIC DNA]</scope>
    <source>
        <strain evidence="5 6">DSM 3688</strain>
    </source>
</reference>
<dbReference type="KEGG" id="pdt:Prede_1616"/>
<evidence type="ECO:0000256" key="1">
    <source>
        <dbReference type="ARBA" id="ARBA00022679"/>
    </source>
</evidence>
<evidence type="ECO:0000313" key="4">
    <source>
        <dbReference type="EMBL" id="AGB28922.1"/>
    </source>
</evidence>
<name>F9D4L8_PREDD</name>
<dbReference type="RefSeq" id="WP_005846324.1">
    <property type="nucleotide sequence ID" value="NC_019968.1"/>
</dbReference>
<dbReference type="Proteomes" id="UP000007820">
    <property type="component" value="Unassembled WGS sequence"/>
</dbReference>
<dbReference type="Pfam" id="PF13508">
    <property type="entry name" value="Acetyltransf_7"/>
    <property type="match status" value="1"/>
</dbReference>
<dbReference type="InterPro" id="IPR016181">
    <property type="entry name" value="Acyl_CoA_acyltransferase"/>
</dbReference>
<dbReference type="eggNOG" id="COG0456">
    <property type="taxonomic scope" value="Bacteria"/>
</dbReference>
<protein>
    <submittedName>
        <fullName evidence="4">Acetyltransferase</fullName>
    </submittedName>
    <submittedName>
        <fullName evidence="5">GNAT family toxin-antitoxin system</fullName>
    </submittedName>
</protein>
<dbReference type="PROSITE" id="PS51186">
    <property type="entry name" value="GNAT"/>
    <property type="match status" value="1"/>
</dbReference>
<dbReference type="HOGENOM" id="CLU_013985_21_0_10"/>
<organism evidence="5 6">
    <name type="scientific">Prevotella dentalis (strain ATCC 49559 / DSM 3688 / JCM 13448 / NCTC 12043 / ES 2772)</name>
    <name type="common">Mitsuokella dentalis</name>
    <dbReference type="NCBI Taxonomy" id="908937"/>
    <lineage>
        <taxon>Bacteria</taxon>
        <taxon>Pseudomonadati</taxon>
        <taxon>Bacteroidota</taxon>
        <taxon>Bacteroidia</taxon>
        <taxon>Bacteroidales</taxon>
        <taxon>Prevotellaceae</taxon>
        <taxon>Prevotella</taxon>
    </lineage>
</organism>
<keyword evidence="7" id="KW-1185">Reference proteome</keyword>
<accession>F9D4L8</accession>
<keyword evidence="2" id="KW-0012">Acyltransferase</keyword>
<dbReference type="CDD" id="cd04301">
    <property type="entry name" value="NAT_SF"/>
    <property type="match status" value="1"/>
</dbReference>
<evidence type="ECO:0000259" key="3">
    <source>
        <dbReference type="PROSITE" id="PS51186"/>
    </source>
</evidence>